<dbReference type="AlphaFoldDB" id="A0A0A0JEF9"/>
<name>A0A0A0JEF9_9MICO</name>
<dbReference type="EMBL" id="AVPJ01000003">
    <property type="protein sequence ID" value="KGN33981.1"/>
    <property type="molecule type" value="Genomic_DNA"/>
</dbReference>
<comment type="caution">
    <text evidence="2">The sequence shown here is derived from an EMBL/GenBank/DDBJ whole genome shotgun (WGS) entry which is preliminary data.</text>
</comment>
<sequence>MSDLVVTGGEGGVEVAVEDLQRAAAGMRMGADAISESTPQDAQVIIASRATQGLGAEWAQGPGILGAPLDLLPLVSQARRELRGTISDSRGVVERMRELADTLSSAARSYAWAEETVGGLVAGLHAQAMTTAWLVTEVTGQAFGLLDEGTGWDVRVARAEPLARVPDPTSTTSLLAGVESLGADGRVRVIEVPAADGTTTWVLQVPGTHSEGVDGWARGGEIPMDWPANVSLMLRATSASKIAAAKALSLAQAGRAGPRDRVVIVGHSQGGIVAAALASDPEFARNHRVTHVLTAGSPIDAFPIPDSTSVLSLQHATDAVPMLDVAPPPHRRNWTTVKAAAPGSAGAHGLVAYGETAGRAERSGDVALRTWTAGLGVALTPAAGSTPVVREFRSERRWQNRDS</sequence>
<keyword evidence="3" id="KW-1185">Reference proteome</keyword>
<proteinExistence type="predicted"/>
<dbReference type="Gene3D" id="3.40.50.1820">
    <property type="entry name" value="alpha/beta hydrolase"/>
    <property type="match status" value="1"/>
</dbReference>
<dbReference type="Pfam" id="PF07819">
    <property type="entry name" value="PGAP1"/>
    <property type="match status" value="1"/>
</dbReference>
<evidence type="ECO:0000313" key="3">
    <source>
        <dbReference type="Proteomes" id="UP000030002"/>
    </source>
</evidence>
<dbReference type="eggNOG" id="COG1075">
    <property type="taxonomic scope" value="Bacteria"/>
</dbReference>
<dbReference type="GO" id="GO:0016788">
    <property type="term" value="F:hydrolase activity, acting on ester bonds"/>
    <property type="evidence" value="ECO:0007669"/>
    <property type="project" value="InterPro"/>
</dbReference>
<dbReference type="InterPro" id="IPR029058">
    <property type="entry name" value="AB_hydrolase_fold"/>
</dbReference>
<accession>A0A0A0JEF9</accession>
<dbReference type="STRING" id="1385520.N802_08840"/>
<evidence type="ECO:0000259" key="1">
    <source>
        <dbReference type="Pfam" id="PF07819"/>
    </source>
</evidence>
<dbReference type="OrthoDB" id="5095936at2"/>
<organism evidence="2 3">
    <name type="scientific">Knoellia sinensis KCTC 19936</name>
    <dbReference type="NCBI Taxonomy" id="1385520"/>
    <lineage>
        <taxon>Bacteria</taxon>
        <taxon>Bacillati</taxon>
        <taxon>Actinomycetota</taxon>
        <taxon>Actinomycetes</taxon>
        <taxon>Micrococcales</taxon>
        <taxon>Intrasporangiaceae</taxon>
        <taxon>Knoellia</taxon>
    </lineage>
</organism>
<protein>
    <recommendedName>
        <fullName evidence="1">GPI inositol-deacylase PGAP1-like alpha/beta domain-containing protein</fullName>
    </recommendedName>
</protein>
<dbReference type="RefSeq" id="WP_052109477.1">
    <property type="nucleotide sequence ID" value="NZ_AVPJ01000003.1"/>
</dbReference>
<feature type="domain" description="GPI inositol-deacylase PGAP1-like alpha/beta" evidence="1">
    <location>
        <begin position="242"/>
        <end position="326"/>
    </location>
</feature>
<gene>
    <name evidence="2" type="ORF">N802_08840</name>
</gene>
<dbReference type="SUPFAM" id="SSF53474">
    <property type="entry name" value="alpha/beta-Hydrolases"/>
    <property type="match status" value="1"/>
</dbReference>
<dbReference type="Proteomes" id="UP000030002">
    <property type="component" value="Unassembled WGS sequence"/>
</dbReference>
<reference evidence="2 3" key="1">
    <citation type="submission" date="2013-08" db="EMBL/GenBank/DDBJ databases">
        <title>The genome sequence of Knoellia sinensis.</title>
        <authorList>
            <person name="Zhu W."/>
            <person name="Wang G."/>
        </authorList>
    </citation>
    <scope>NUCLEOTIDE SEQUENCE [LARGE SCALE GENOMIC DNA]</scope>
    <source>
        <strain evidence="2 3">KCTC 19936</strain>
    </source>
</reference>
<dbReference type="InterPro" id="IPR012908">
    <property type="entry name" value="PGAP1-ab_dom-like"/>
</dbReference>
<evidence type="ECO:0000313" key="2">
    <source>
        <dbReference type="EMBL" id="KGN33981.1"/>
    </source>
</evidence>